<name>A0A4Y8KW85_9BACT</name>
<dbReference type="GO" id="GO:0016747">
    <property type="term" value="F:acyltransferase activity, transferring groups other than amino-acyl groups"/>
    <property type="evidence" value="ECO:0007669"/>
    <property type="project" value="TreeGrafter"/>
</dbReference>
<sequence>MGKIKSGCRTLIVLFIFTSVLSGFSCAQVTQINEVSIYSGKMDINVKNIVILPADYNSRTSKKYPVVYLLHGHGGNQNSFLNIKPNLPELASINQVIFVCPDGKVSWYWDSPTDPKTQYETYVSKELIDYIDSHYRTIPDKSGRAVTGFSMGGHGALWMAVTHPETFGAAGSMSGGVDIRPFPRNWNMLNSLGTYTENKAVWDSHTIATQVEKLRKISPNLIIDCGQGDFFFKVNETLHKDLADKKINHTYISSPGEHNSVYWNKTFDWQLAFFVEFFAASRPN</sequence>
<feature type="chain" id="PRO_5021376160" evidence="1">
    <location>
        <begin position="28"/>
        <end position="284"/>
    </location>
</feature>
<dbReference type="PANTHER" id="PTHR48098:SF1">
    <property type="entry name" value="DIACYLGLYCEROL ACYLTRANSFERASE_MYCOLYLTRANSFERASE AG85A"/>
    <property type="match status" value="1"/>
</dbReference>
<accession>A0A4Y8KW85</accession>
<gene>
    <name evidence="2" type="ORF">E2605_16935</name>
</gene>
<keyword evidence="3" id="KW-1185">Reference proteome</keyword>
<dbReference type="OrthoDB" id="9803578at2"/>
<comment type="caution">
    <text evidence="2">The sequence shown here is derived from an EMBL/GenBank/DDBJ whole genome shotgun (WGS) entry which is preliminary data.</text>
</comment>
<dbReference type="SUPFAM" id="SSF53474">
    <property type="entry name" value="alpha/beta-Hydrolases"/>
    <property type="match status" value="1"/>
</dbReference>
<dbReference type="PANTHER" id="PTHR48098">
    <property type="entry name" value="ENTEROCHELIN ESTERASE-RELATED"/>
    <property type="match status" value="1"/>
</dbReference>
<dbReference type="RefSeq" id="WP_134437310.1">
    <property type="nucleotide sequence ID" value="NZ_SOML01000013.1"/>
</dbReference>
<keyword evidence="1" id="KW-0732">Signal</keyword>
<dbReference type="STRING" id="1121485.GCA_000426485_02768"/>
<dbReference type="InterPro" id="IPR050583">
    <property type="entry name" value="Mycobacterial_A85_antigen"/>
</dbReference>
<organism evidence="2 3">
    <name type="scientific">Dysgonomonas capnocytophagoides</name>
    <dbReference type="NCBI Taxonomy" id="45254"/>
    <lineage>
        <taxon>Bacteria</taxon>
        <taxon>Pseudomonadati</taxon>
        <taxon>Bacteroidota</taxon>
        <taxon>Bacteroidia</taxon>
        <taxon>Bacteroidales</taxon>
        <taxon>Dysgonomonadaceae</taxon>
        <taxon>Dysgonomonas</taxon>
    </lineage>
</organism>
<dbReference type="EMBL" id="SOML01000013">
    <property type="protein sequence ID" value="TFD93167.1"/>
    <property type="molecule type" value="Genomic_DNA"/>
</dbReference>
<evidence type="ECO:0000256" key="1">
    <source>
        <dbReference type="SAM" id="SignalP"/>
    </source>
</evidence>
<dbReference type="PROSITE" id="PS51257">
    <property type="entry name" value="PROKAR_LIPOPROTEIN"/>
    <property type="match status" value="1"/>
</dbReference>
<proteinExistence type="predicted"/>
<evidence type="ECO:0000313" key="3">
    <source>
        <dbReference type="Proteomes" id="UP000297861"/>
    </source>
</evidence>
<dbReference type="Proteomes" id="UP000297861">
    <property type="component" value="Unassembled WGS sequence"/>
</dbReference>
<dbReference type="Pfam" id="PF00756">
    <property type="entry name" value="Esterase"/>
    <property type="match status" value="1"/>
</dbReference>
<evidence type="ECO:0000313" key="2">
    <source>
        <dbReference type="EMBL" id="TFD93167.1"/>
    </source>
</evidence>
<feature type="signal peptide" evidence="1">
    <location>
        <begin position="1"/>
        <end position="27"/>
    </location>
</feature>
<reference evidence="2 3" key="1">
    <citation type="submission" date="2019-03" db="EMBL/GenBank/DDBJ databases">
        <title>San Antonio Military Medical Center submission to MRSN (WRAIR), pending publication.</title>
        <authorList>
            <person name="Blyth D.M."/>
            <person name="Mccarthy S.L."/>
            <person name="Schall S.E."/>
            <person name="Stam J.A."/>
            <person name="Ong A.C."/>
            <person name="Mcgann P.T."/>
        </authorList>
    </citation>
    <scope>NUCLEOTIDE SEQUENCE [LARGE SCALE GENOMIC DNA]</scope>
    <source>
        <strain evidence="2 3">MRSN571793</strain>
    </source>
</reference>
<dbReference type="Gene3D" id="3.40.50.1820">
    <property type="entry name" value="alpha/beta hydrolase"/>
    <property type="match status" value="1"/>
</dbReference>
<dbReference type="InterPro" id="IPR000801">
    <property type="entry name" value="Esterase-like"/>
</dbReference>
<dbReference type="AlphaFoldDB" id="A0A4Y8KW85"/>
<dbReference type="InterPro" id="IPR029058">
    <property type="entry name" value="AB_hydrolase_fold"/>
</dbReference>
<protein>
    <submittedName>
        <fullName evidence="2">Esterase family protein</fullName>
    </submittedName>
</protein>